<dbReference type="Pfam" id="PF19630">
    <property type="entry name" value="DUF6134"/>
    <property type="match status" value="1"/>
</dbReference>
<dbReference type="EMBL" id="FXAW01000006">
    <property type="protein sequence ID" value="SMG42495.1"/>
    <property type="molecule type" value="Genomic_DNA"/>
</dbReference>
<reference evidence="2" key="1">
    <citation type="submission" date="2017-04" db="EMBL/GenBank/DDBJ databases">
        <authorList>
            <person name="Varghese N."/>
            <person name="Submissions S."/>
        </authorList>
    </citation>
    <scope>NUCLEOTIDE SEQUENCE [LARGE SCALE GENOMIC DNA]</scope>
    <source>
        <strain evidence="2">DSM 4125</strain>
    </source>
</reference>
<gene>
    <name evidence="1" type="ORF">SAMN05661096_02902</name>
</gene>
<evidence type="ECO:0000313" key="1">
    <source>
        <dbReference type="EMBL" id="SMG42495.1"/>
    </source>
</evidence>
<keyword evidence="2" id="KW-1185">Reference proteome</keyword>
<dbReference type="STRING" id="1028.SAMN05661096_02902"/>
<dbReference type="Proteomes" id="UP000193804">
    <property type="component" value="Unassembled WGS sequence"/>
</dbReference>
<proteinExistence type="predicted"/>
<protein>
    <recommendedName>
        <fullName evidence="3">DUF3108 domain-containing protein</fullName>
    </recommendedName>
</protein>
<organism evidence="1 2">
    <name type="scientific">Marivirga sericea</name>
    <dbReference type="NCBI Taxonomy" id="1028"/>
    <lineage>
        <taxon>Bacteria</taxon>
        <taxon>Pseudomonadati</taxon>
        <taxon>Bacteroidota</taxon>
        <taxon>Cytophagia</taxon>
        <taxon>Cytophagales</taxon>
        <taxon>Marivirgaceae</taxon>
        <taxon>Marivirga</taxon>
    </lineage>
</organism>
<name>A0A1X7KMS4_9BACT</name>
<dbReference type="AlphaFoldDB" id="A0A1X7KMS4"/>
<evidence type="ECO:0008006" key="3">
    <source>
        <dbReference type="Google" id="ProtNLM"/>
    </source>
</evidence>
<dbReference type="InterPro" id="IPR045767">
    <property type="entry name" value="DUF6134"/>
</dbReference>
<accession>A0A1X7KMS4</accession>
<dbReference type="RefSeq" id="WP_085518062.1">
    <property type="nucleotide sequence ID" value="NZ_FXAW01000006.1"/>
</dbReference>
<evidence type="ECO:0000313" key="2">
    <source>
        <dbReference type="Proteomes" id="UP000193804"/>
    </source>
</evidence>
<sequence>MGRLKTLITIILVNLSFSGVSQELVYDVSIEGKAVGNMLATKKVLDSGKVYYSAVMDLEYKLFRPTQLIQLQEAVYQNDTLRQAYFVDKRNGETIEEAKIEQLLGKKYYRTIIDTSKNWYEKPIVKSTVKLYFDQPHKRDSVFSESVHQYFKIAKLPEENRYMMVNSENEKTIWEYDENGTCIQRNFNIGAVNYQVKLRKRE</sequence>